<dbReference type="Gene3D" id="1.10.287.1490">
    <property type="match status" value="1"/>
</dbReference>
<keyword evidence="3" id="KW-0472">Membrane</keyword>
<proteinExistence type="predicted"/>
<feature type="signal peptide" evidence="4">
    <location>
        <begin position="1"/>
        <end position="22"/>
    </location>
</feature>
<sequence length="440" mass="50130">MAVPKLATLTICIALIIFSASADVIVDGEGEDIIEVGREDGSDSSLLKIELEKLNSKIRELEVLIDEKTLELEKKDDLISQKDKIFRDKSNKISFLQSEIESLQREGKLHAEEKIGKAQARAGELEKQVSELKRELYAQNREKNALEERSSEAEKEMHKSITKLEKLQTTNKEQKSKIQKLERALKVAEEEMIKAKFEVTSKTEELMEVHGAWFPPWLASFWNEHVEPAMHLVMQKMWAGKAHVENCVGPHIEPIKAKWIPAMHERWVVVKTNSKPHLQSLCKRSSEAYEASKQALTSHIIKAQEFASPYFQKVKMVSEPYVDHVATVTKPHVDKVRVALNPYTKELAHACGKFLESAATHHRMVKSTIQEMLNSHDITRPIATKEFEWFLDSALLALPMIILFNLCRCCGISRKKARRPGRSANPTNARRRAKRGTSVK</sequence>
<dbReference type="GeneID" id="111004713"/>
<keyword evidence="5" id="KW-1185">Reference proteome</keyword>
<dbReference type="PANTHER" id="PTHR34360:SF1">
    <property type="entry name" value="OS08G0519400 PROTEIN"/>
    <property type="match status" value="1"/>
</dbReference>
<feature type="compositionally biased region" description="Basic residues" evidence="2">
    <location>
        <begin position="429"/>
        <end position="440"/>
    </location>
</feature>
<keyword evidence="4" id="KW-0732">Signal</keyword>
<keyword evidence="1" id="KW-0175">Coiled coil</keyword>
<organism evidence="5 6">
    <name type="scientific">Momordica charantia</name>
    <name type="common">Bitter gourd</name>
    <name type="synonym">Balsam pear</name>
    <dbReference type="NCBI Taxonomy" id="3673"/>
    <lineage>
        <taxon>Eukaryota</taxon>
        <taxon>Viridiplantae</taxon>
        <taxon>Streptophyta</taxon>
        <taxon>Embryophyta</taxon>
        <taxon>Tracheophyta</taxon>
        <taxon>Spermatophyta</taxon>
        <taxon>Magnoliopsida</taxon>
        <taxon>eudicotyledons</taxon>
        <taxon>Gunneridae</taxon>
        <taxon>Pentapetalae</taxon>
        <taxon>rosids</taxon>
        <taxon>fabids</taxon>
        <taxon>Cucurbitales</taxon>
        <taxon>Cucurbitaceae</taxon>
        <taxon>Momordiceae</taxon>
        <taxon>Momordica</taxon>
    </lineage>
</organism>
<evidence type="ECO:0000256" key="1">
    <source>
        <dbReference type="SAM" id="Coils"/>
    </source>
</evidence>
<evidence type="ECO:0000313" key="5">
    <source>
        <dbReference type="Proteomes" id="UP000504603"/>
    </source>
</evidence>
<protein>
    <submittedName>
        <fullName evidence="6">Uncharacterized protein LOC111004713 isoform X1</fullName>
    </submittedName>
</protein>
<dbReference type="OrthoDB" id="2017695at2759"/>
<feature type="transmembrane region" description="Helical" evidence="3">
    <location>
        <begin position="389"/>
        <end position="410"/>
    </location>
</feature>
<feature type="region of interest" description="Disordered" evidence="2">
    <location>
        <begin position="417"/>
        <end position="440"/>
    </location>
</feature>
<name>A0A6J1BRC7_MOMCH</name>
<dbReference type="RefSeq" id="XP_022131562.1">
    <property type="nucleotide sequence ID" value="XM_022275870.1"/>
</dbReference>
<keyword evidence="3" id="KW-0812">Transmembrane</keyword>
<feature type="coiled-coil region" evidence="1">
    <location>
        <begin position="44"/>
        <end position="198"/>
    </location>
</feature>
<reference evidence="6" key="1">
    <citation type="submission" date="2025-08" db="UniProtKB">
        <authorList>
            <consortium name="RefSeq"/>
        </authorList>
    </citation>
    <scope>IDENTIFICATION</scope>
    <source>
        <strain evidence="6">OHB3-1</strain>
    </source>
</reference>
<keyword evidence="3" id="KW-1133">Transmembrane helix</keyword>
<evidence type="ECO:0000313" key="6">
    <source>
        <dbReference type="RefSeq" id="XP_022131562.1"/>
    </source>
</evidence>
<dbReference type="PANTHER" id="PTHR34360">
    <property type="entry name" value="OS08G0519400 PROTEIN"/>
    <property type="match status" value="1"/>
</dbReference>
<dbReference type="SUPFAM" id="SSF58113">
    <property type="entry name" value="Apolipoprotein A-I"/>
    <property type="match status" value="1"/>
</dbReference>
<accession>A0A6J1BRC7</accession>
<evidence type="ECO:0000256" key="2">
    <source>
        <dbReference type="SAM" id="MobiDB-lite"/>
    </source>
</evidence>
<gene>
    <name evidence="6" type="primary">LOC111004713</name>
</gene>
<feature type="chain" id="PRO_5026719445" evidence="4">
    <location>
        <begin position="23"/>
        <end position="440"/>
    </location>
</feature>
<dbReference type="AlphaFoldDB" id="A0A6J1BRC7"/>
<evidence type="ECO:0000256" key="4">
    <source>
        <dbReference type="SAM" id="SignalP"/>
    </source>
</evidence>
<evidence type="ECO:0000256" key="3">
    <source>
        <dbReference type="SAM" id="Phobius"/>
    </source>
</evidence>
<dbReference type="KEGG" id="mcha:111004713"/>
<dbReference type="Proteomes" id="UP000504603">
    <property type="component" value="Unplaced"/>
</dbReference>